<gene>
    <name evidence="3" type="ORF">SY85_24350</name>
</gene>
<dbReference type="AlphaFoldDB" id="A0A172U1J5"/>
<name>A0A172U1J5_9BACT</name>
<accession>A0A172U1J5</accession>
<dbReference type="InterPro" id="IPR018647">
    <property type="entry name" value="SLFN_3-like_DNA/RNA_helicase"/>
</dbReference>
<dbReference type="SUPFAM" id="SSF52540">
    <property type="entry name" value="P-loop containing nucleoside triphosphate hydrolases"/>
    <property type="match status" value="1"/>
</dbReference>
<protein>
    <submittedName>
        <fullName evidence="3">ATPase AAA</fullName>
    </submittedName>
</protein>
<reference evidence="3 4" key="2">
    <citation type="journal article" date="2016" name="Int. J. Syst. Evol. Microbiol.">
        <title>Flavisolibacter tropicus sp. nov., isolated from tropical soil.</title>
        <authorList>
            <person name="Lee J.J."/>
            <person name="Kang M.S."/>
            <person name="Kim G.S."/>
            <person name="Lee C.S."/>
            <person name="Lim S."/>
            <person name="Lee J."/>
            <person name="Roh S.H."/>
            <person name="Kang H."/>
            <person name="Ha J.M."/>
            <person name="Bae S."/>
            <person name="Jung H.Y."/>
            <person name="Kim M.K."/>
        </authorList>
    </citation>
    <scope>NUCLEOTIDE SEQUENCE [LARGE SCALE GENOMIC DNA]</scope>
    <source>
        <strain evidence="3 4">LCS9</strain>
    </source>
</reference>
<dbReference type="PROSITE" id="PS00690">
    <property type="entry name" value="DEAH_ATP_HELICASE"/>
    <property type="match status" value="1"/>
</dbReference>
<proteinExistence type="predicted"/>
<evidence type="ECO:0000256" key="1">
    <source>
        <dbReference type="ARBA" id="ARBA00022801"/>
    </source>
</evidence>
<evidence type="ECO:0000313" key="4">
    <source>
        <dbReference type="Proteomes" id="UP000077177"/>
    </source>
</evidence>
<feature type="domain" description="Schlafen group 3-like DNA/RNA helicase" evidence="2">
    <location>
        <begin position="260"/>
        <end position="606"/>
    </location>
</feature>
<dbReference type="EMBL" id="CP011390">
    <property type="protein sequence ID" value="ANE53136.1"/>
    <property type="molecule type" value="Genomic_DNA"/>
</dbReference>
<dbReference type="PATRIC" id="fig|1492898.3.peg.5289"/>
<dbReference type="Gene3D" id="3.40.50.300">
    <property type="entry name" value="P-loop containing nucleotide triphosphate hydrolases"/>
    <property type="match status" value="1"/>
</dbReference>
<dbReference type="InterPro" id="IPR027417">
    <property type="entry name" value="P-loop_NTPase"/>
</dbReference>
<dbReference type="Proteomes" id="UP000077177">
    <property type="component" value="Chromosome"/>
</dbReference>
<sequence>MIVYQNTKEDFSNDILTNEIDRIIATQIKQKTGKEVAPNELKAFKNSLGFMDKVLQDRAIPDDCGISIEYHIPQTSKRVDLIITGSDGQKDNVIIIELKQWSEARLTERDGIVETRFQGGYSHTSHPSYQAWSYAALLQSFNATVEEENIGLHPCAYLHNYEYDDVITNEHYSYYIEKAPVFLRPDALKLREFIKRFMKYGDKSNIMLRIESGRIRPTKSLADSLKSMIKGNQEFIMIDDQKVVYEAALELAKYSHEKNKNVLIVEGGPGTGKSVVAINLLVELNRRGKFAQYVTKTSAPREVYFDKLQGAKKMVELKNLFVGSGTFIKTPQNTISTLIVDEAHRLTKQTGFLKMGDNQIKEIINSALFTVFFIDEDQRVHIDDYGEIKVIERFAADAGAKVHKMSLSSQFRCNGSDGYLAWLDDVLQIRETANETLQSANYKYDFKVIDNPAELRDLIFEKNKINNKARLVAGYCWDWNSDKRPSEYDIKFSEYDFKMRWNLKSYGSTWIIDPSSVNEIGCIHTCQGLEVDYVGVIIGEDLIVRNGEVLVDPSKRSRMDKSINGYKKLMKEKPEETKTLLRTIIRNTYRTLMTRGAKGCYIYCVDAETREYFRKRLSIPPL</sequence>
<dbReference type="KEGG" id="fla:SY85_24350"/>
<evidence type="ECO:0000259" key="2">
    <source>
        <dbReference type="Pfam" id="PF09848"/>
    </source>
</evidence>
<evidence type="ECO:0000313" key="3">
    <source>
        <dbReference type="EMBL" id="ANE53136.1"/>
    </source>
</evidence>
<dbReference type="OrthoDB" id="9759819at2"/>
<dbReference type="Pfam" id="PF09848">
    <property type="entry name" value="SLFN-g3_helicase"/>
    <property type="match status" value="1"/>
</dbReference>
<reference evidence="4" key="1">
    <citation type="submission" date="2015-01" db="EMBL/GenBank/DDBJ databases">
        <title>Flavisolibacter sp./LCS9/ whole genome sequencing.</title>
        <authorList>
            <person name="Kim M.K."/>
            <person name="Srinivasan S."/>
            <person name="Lee J.-J."/>
        </authorList>
    </citation>
    <scope>NUCLEOTIDE SEQUENCE [LARGE SCALE GENOMIC DNA]</scope>
    <source>
        <strain evidence="4">LCS9</strain>
    </source>
</reference>
<keyword evidence="1" id="KW-0378">Hydrolase</keyword>
<dbReference type="InterPro" id="IPR002464">
    <property type="entry name" value="DNA/RNA_helicase_DEAH_CS"/>
</dbReference>
<dbReference type="STRING" id="1492898.SY85_24350"/>
<dbReference type="RefSeq" id="WP_066408868.1">
    <property type="nucleotide sequence ID" value="NZ_CP011390.1"/>
</dbReference>
<keyword evidence="4" id="KW-1185">Reference proteome</keyword>
<organism evidence="3 4">
    <name type="scientific">Flavisolibacter tropicus</name>
    <dbReference type="NCBI Taxonomy" id="1492898"/>
    <lineage>
        <taxon>Bacteria</taxon>
        <taxon>Pseudomonadati</taxon>
        <taxon>Bacteroidota</taxon>
        <taxon>Chitinophagia</taxon>
        <taxon>Chitinophagales</taxon>
        <taxon>Chitinophagaceae</taxon>
        <taxon>Flavisolibacter</taxon>
    </lineage>
</organism>
<dbReference type="GO" id="GO:0016787">
    <property type="term" value="F:hydrolase activity"/>
    <property type="evidence" value="ECO:0007669"/>
    <property type="project" value="UniProtKB-KW"/>
</dbReference>